<name>A0AA36H182_CYLNA</name>
<dbReference type="Proteomes" id="UP001176961">
    <property type="component" value="Unassembled WGS sequence"/>
</dbReference>
<accession>A0AA36H182</accession>
<proteinExistence type="predicted"/>
<dbReference type="EMBL" id="CATQJL010000305">
    <property type="protein sequence ID" value="CAJ0601857.1"/>
    <property type="molecule type" value="Genomic_DNA"/>
</dbReference>
<gene>
    <name evidence="2" type="ORF">CYNAS_LOCUS13840</name>
</gene>
<sequence>MLLRNSIACVVLLIILQLTTSEEIIAYIAEHDDDEGISIYRHLKVLQKYRSQAFGLHNITLEHTAITNETSPKEREQSVLLEHR</sequence>
<evidence type="ECO:0000313" key="3">
    <source>
        <dbReference type="Proteomes" id="UP001176961"/>
    </source>
</evidence>
<protein>
    <submittedName>
        <fullName evidence="2">Uncharacterized protein</fullName>
    </submittedName>
</protein>
<evidence type="ECO:0000313" key="2">
    <source>
        <dbReference type="EMBL" id="CAJ0601857.1"/>
    </source>
</evidence>
<keyword evidence="3" id="KW-1185">Reference proteome</keyword>
<keyword evidence="1" id="KW-0732">Signal</keyword>
<evidence type="ECO:0000256" key="1">
    <source>
        <dbReference type="SAM" id="SignalP"/>
    </source>
</evidence>
<reference evidence="2" key="1">
    <citation type="submission" date="2023-07" db="EMBL/GenBank/DDBJ databases">
        <authorList>
            <consortium name="CYATHOMIX"/>
        </authorList>
    </citation>
    <scope>NUCLEOTIDE SEQUENCE</scope>
    <source>
        <strain evidence="2">N/A</strain>
    </source>
</reference>
<feature type="chain" id="PRO_5041394304" evidence="1">
    <location>
        <begin position="22"/>
        <end position="84"/>
    </location>
</feature>
<feature type="signal peptide" evidence="1">
    <location>
        <begin position="1"/>
        <end position="21"/>
    </location>
</feature>
<organism evidence="2 3">
    <name type="scientific">Cylicocyclus nassatus</name>
    <name type="common">Nematode worm</name>
    <dbReference type="NCBI Taxonomy" id="53992"/>
    <lineage>
        <taxon>Eukaryota</taxon>
        <taxon>Metazoa</taxon>
        <taxon>Ecdysozoa</taxon>
        <taxon>Nematoda</taxon>
        <taxon>Chromadorea</taxon>
        <taxon>Rhabditida</taxon>
        <taxon>Rhabditina</taxon>
        <taxon>Rhabditomorpha</taxon>
        <taxon>Strongyloidea</taxon>
        <taxon>Strongylidae</taxon>
        <taxon>Cylicocyclus</taxon>
    </lineage>
</organism>
<dbReference type="AlphaFoldDB" id="A0AA36H182"/>
<comment type="caution">
    <text evidence="2">The sequence shown here is derived from an EMBL/GenBank/DDBJ whole genome shotgun (WGS) entry which is preliminary data.</text>
</comment>